<protein>
    <submittedName>
        <fullName evidence="3">Uncharacterized protein</fullName>
    </submittedName>
</protein>
<dbReference type="STRING" id="145388.A0A0D2LYE1"/>
<organism evidence="3 4">
    <name type="scientific">Monoraphidium neglectum</name>
    <dbReference type="NCBI Taxonomy" id="145388"/>
    <lineage>
        <taxon>Eukaryota</taxon>
        <taxon>Viridiplantae</taxon>
        <taxon>Chlorophyta</taxon>
        <taxon>core chlorophytes</taxon>
        <taxon>Chlorophyceae</taxon>
        <taxon>CS clade</taxon>
        <taxon>Sphaeropleales</taxon>
        <taxon>Selenastraceae</taxon>
        <taxon>Monoraphidium</taxon>
    </lineage>
</organism>
<reference evidence="3 4" key="1">
    <citation type="journal article" date="2013" name="BMC Genomics">
        <title>Reconstruction of the lipid metabolism for the microalga Monoraphidium neglectum from its genome sequence reveals characteristics suitable for biofuel production.</title>
        <authorList>
            <person name="Bogen C."/>
            <person name="Al-Dilaimi A."/>
            <person name="Albersmeier A."/>
            <person name="Wichmann J."/>
            <person name="Grundmann M."/>
            <person name="Rupp O."/>
            <person name="Lauersen K.J."/>
            <person name="Blifernez-Klassen O."/>
            <person name="Kalinowski J."/>
            <person name="Goesmann A."/>
            <person name="Mussgnug J.H."/>
            <person name="Kruse O."/>
        </authorList>
    </citation>
    <scope>NUCLEOTIDE SEQUENCE [LARGE SCALE GENOMIC DNA]</scope>
    <source>
        <strain evidence="3 4">SAG 48.87</strain>
    </source>
</reference>
<gene>
    <name evidence="3" type="ORF">MNEG_13492</name>
</gene>
<evidence type="ECO:0000313" key="4">
    <source>
        <dbReference type="Proteomes" id="UP000054498"/>
    </source>
</evidence>
<accession>A0A0D2LYE1</accession>
<proteinExistence type="predicted"/>
<feature type="coiled-coil region" evidence="1">
    <location>
        <begin position="182"/>
        <end position="262"/>
    </location>
</feature>
<dbReference type="Proteomes" id="UP000054498">
    <property type="component" value="Unassembled WGS sequence"/>
</dbReference>
<dbReference type="Gene3D" id="1.20.5.1000">
    <property type="entry name" value="arf6 gtpase in complex with a specific effector, jip4"/>
    <property type="match status" value="1"/>
</dbReference>
<evidence type="ECO:0000313" key="3">
    <source>
        <dbReference type="EMBL" id="KIY94471.1"/>
    </source>
</evidence>
<dbReference type="AlphaFoldDB" id="A0A0D2LYE1"/>
<dbReference type="OrthoDB" id="311279at2759"/>
<sequence>MGAHSEASSTVLEEASDVESDGVQRAFKLLGHLQRENKQLAENFDNLAAAHSQLQTRHDALKQERVDIERQYQQLCESWRQELEQKQREFDAALARAAPPLDVDLMRAQLLDEVEAPHRDKCERLAKEAEAAQEAFVRLRREHESLQNAHKALEQRRASELQLVRLETDAAEAALGKRLAGHAQLQERAASLEQQLRAARRQGEEAAAELRRAREEAAEMRAAKEAAVVEREQGLARGGRAVKQLQAEAADLRALSEGLARKARHLQGELDESTRAQEATHGQLLALQAAAAASDAQLADARAAAARERQLAAGRAAAAEQQWRDKVGALLQE</sequence>
<keyword evidence="4" id="KW-1185">Reference proteome</keyword>
<dbReference type="GeneID" id="25730960"/>
<dbReference type="RefSeq" id="XP_013893491.1">
    <property type="nucleotide sequence ID" value="XM_014038037.1"/>
</dbReference>
<evidence type="ECO:0000256" key="2">
    <source>
        <dbReference type="SAM" id="MobiDB-lite"/>
    </source>
</evidence>
<name>A0A0D2LYE1_9CHLO</name>
<feature type="compositionally biased region" description="Polar residues" evidence="2">
    <location>
        <begin position="1"/>
        <end position="11"/>
    </location>
</feature>
<keyword evidence="1" id="KW-0175">Coiled coil</keyword>
<feature type="coiled-coil region" evidence="1">
    <location>
        <begin position="122"/>
        <end position="156"/>
    </location>
</feature>
<dbReference type="KEGG" id="mng:MNEG_13492"/>
<evidence type="ECO:0000256" key="1">
    <source>
        <dbReference type="SAM" id="Coils"/>
    </source>
</evidence>
<dbReference type="EMBL" id="KK104078">
    <property type="protein sequence ID" value="KIY94471.1"/>
    <property type="molecule type" value="Genomic_DNA"/>
</dbReference>
<feature type="coiled-coil region" evidence="1">
    <location>
        <begin position="23"/>
        <end position="96"/>
    </location>
</feature>
<feature type="region of interest" description="Disordered" evidence="2">
    <location>
        <begin position="1"/>
        <end position="20"/>
    </location>
</feature>